<dbReference type="Gene3D" id="1.20.910.10">
    <property type="entry name" value="Heme oxygenase-like"/>
    <property type="match status" value="1"/>
</dbReference>
<dbReference type="SUPFAM" id="SSF48613">
    <property type="entry name" value="Heme oxygenase-like"/>
    <property type="match status" value="1"/>
</dbReference>
<organism evidence="4 5">
    <name type="scientific">Brevibacterium metallidurans</name>
    <dbReference type="NCBI Taxonomy" id="1482676"/>
    <lineage>
        <taxon>Bacteria</taxon>
        <taxon>Bacillati</taxon>
        <taxon>Actinomycetota</taxon>
        <taxon>Actinomycetes</taxon>
        <taxon>Micrococcales</taxon>
        <taxon>Brevibacteriaceae</taxon>
        <taxon>Brevibacterium</taxon>
    </lineage>
</organism>
<dbReference type="PIRSF" id="PIRSF000343">
    <property type="entry name" value="Haem_Oase"/>
    <property type="match status" value="1"/>
</dbReference>
<reference evidence="4 5" key="1">
    <citation type="submission" date="2024-01" db="EMBL/GenBank/DDBJ databases">
        <title>Characterization of antibiotic resistant novel bacterial strains and their environmental applications.</title>
        <authorList>
            <person name="Manzoor S."/>
            <person name="Abbas S."/>
            <person name="Arshad M."/>
            <person name="Ahmed I."/>
        </authorList>
    </citation>
    <scope>NUCLEOTIDE SEQUENCE [LARGE SCALE GENOMIC DNA]</scope>
    <source>
        <strain evidence="4 5">NCCP-602</strain>
    </source>
</reference>
<accession>A0ABN0SLP0</accession>
<sequence length="218" mass="23461">MTEKFSARLRQGTATIHDDVEHTDFMVDLMEGRLDAEAYATLLTQYEVIYAALEERARAFADDPVFAAFHDPRLDRHARIVADLAALKSSGVAVGSGPGSAVDSGVVPAARDYALRLSAIATPEAMIAHHYTRYLGDLSGGQAIGTLMARHYGIGAGALTMWDFSELGKTKPFKDDYRGRLDEIAATGGDEQAVLDEAIAAFEVNGALLSELTRERAA</sequence>
<proteinExistence type="predicted"/>
<name>A0ABN0SLP0_9MICO</name>
<dbReference type="CDD" id="cd19165">
    <property type="entry name" value="HemeO"/>
    <property type="match status" value="1"/>
</dbReference>
<keyword evidence="1" id="KW-0349">Heme</keyword>
<keyword evidence="5" id="KW-1185">Reference proteome</keyword>
<dbReference type="PRINTS" id="PR00088">
    <property type="entry name" value="HAEMOXYGNASE"/>
</dbReference>
<evidence type="ECO:0000313" key="4">
    <source>
        <dbReference type="EMBL" id="GAA0035190.1"/>
    </source>
</evidence>
<gene>
    <name evidence="4" type="ORF">NCCP602_11510</name>
</gene>
<comment type="caution">
    <text evidence="4">The sequence shown here is derived from an EMBL/GenBank/DDBJ whole genome shotgun (WGS) entry which is preliminary data.</text>
</comment>
<keyword evidence="3" id="KW-0408">Iron</keyword>
<protein>
    <submittedName>
        <fullName evidence="4">Heme oxygenase (Biliverdin-producing)</fullName>
    </submittedName>
</protein>
<dbReference type="Proteomes" id="UP001498238">
    <property type="component" value="Unassembled WGS sequence"/>
</dbReference>
<dbReference type="RefSeq" id="WP_339392144.1">
    <property type="nucleotide sequence ID" value="NZ_BAAAAF010000003.1"/>
</dbReference>
<dbReference type="PANTHER" id="PTHR10720">
    <property type="entry name" value="HEME OXYGENASE"/>
    <property type="match status" value="1"/>
</dbReference>
<dbReference type="EMBL" id="BAAAAF010000003">
    <property type="protein sequence ID" value="GAA0035190.1"/>
    <property type="molecule type" value="Genomic_DNA"/>
</dbReference>
<dbReference type="InterPro" id="IPR016053">
    <property type="entry name" value="Haem_Oase-like"/>
</dbReference>
<evidence type="ECO:0000313" key="5">
    <source>
        <dbReference type="Proteomes" id="UP001498238"/>
    </source>
</evidence>
<evidence type="ECO:0000256" key="3">
    <source>
        <dbReference type="ARBA" id="ARBA00023004"/>
    </source>
</evidence>
<evidence type="ECO:0000256" key="1">
    <source>
        <dbReference type="ARBA" id="ARBA00022617"/>
    </source>
</evidence>
<dbReference type="Pfam" id="PF01126">
    <property type="entry name" value="Heme_oxygenase"/>
    <property type="match status" value="1"/>
</dbReference>
<dbReference type="InterPro" id="IPR016084">
    <property type="entry name" value="Haem_Oase-like_multi-hlx"/>
</dbReference>
<evidence type="ECO:0000256" key="2">
    <source>
        <dbReference type="ARBA" id="ARBA00022723"/>
    </source>
</evidence>
<keyword evidence="2" id="KW-0479">Metal-binding</keyword>
<dbReference type="InterPro" id="IPR002051">
    <property type="entry name" value="Haem_Oase"/>
</dbReference>
<dbReference type="PANTHER" id="PTHR10720:SF0">
    <property type="entry name" value="HEME OXYGENASE"/>
    <property type="match status" value="1"/>
</dbReference>